<dbReference type="InterPro" id="IPR029061">
    <property type="entry name" value="THDP-binding"/>
</dbReference>
<dbReference type="Proteomes" id="UP000003374">
    <property type="component" value="Unassembled WGS sequence"/>
</dbReference>
<dbReference type="GO" id="GO:0033980">
    <property type="term" value="F:phosphonopyruvate decarboxylase activity"/>
    <property type="evidence" value="ECO:0007669"/>
    <property type="project" value="InterPro"/>
</dbReference>
<dbReference type="InterPro" id="IPR011766">
    <property type="entry name" value="TPP_enzyme_TPP-bd"/>
</dbReference>
<dbReference type="GO" id="GO:0032923">
    <property type="term" value="P:organic phosphonate biosynthetic process"/>
    <property type="evidence" value="ECO:0007669"/>
    <property type="project" value="InterPro"/>
</dbReference>
<dbReference type="Pfam" id="PF02775">
    <property type="entry name" value="TPP_enzyme_C"/>
    <property type="match status" value="1"/>
</dbReference>
<name>A4BTB8_9GAMM</name>
<dbReference type="PROSITE" id="PS00187">
    <property type="entry name" value="TPP_ENZYMES"/>
    <property type="match status" value="1"/>
</dbReference>
<feature type="domain" description="Thiamine pyrophosphate enzyme TPP-binding" evidence="4">
    <location>
        <begin position="238"/>
        <end position="312"/>
    </location>
</feature>
<dbReference type="Gene3D" id="3.40.50.970">
    <property type="match status" value="2"/>
</dbReference>
<dbReference type="STRING" id="314278.NB231_07617"/>
<dbReference type="InterPro" id="IPR000399">
    <property type="entry name" value="TPP-bd_CS"/>
</dbReference>
<keyword evidence="7" id="KW-1185">Reference proteome</keyword>
<dbReference type="EMBL" id="AAOF01000013">
    <property type="protein sequence ID" value="EAR21020.1"/>
    <property type="molecule type" value="Genomic_DNA"/>
</dbReference>
<evidence type="ECO:0000313" key="7">
    <source>
        <dbReference type="Proteomes" id="UP000003374"/>
    </source>
</evidence>
<dbReference type="HOGENOM" id="CLU_042853_0_0_6"/>
<dbReference type="InterPro" id="IPR017684">
    <property type="entry name" value="Phosphono-pyrv_decarboxylase"/>
</dbReference>
<gene>
    <name evidence="6" type="ORF">NB231_07617</name>
</gene>
<keyword evidence="1" id="KW-0210">Decarboxylase</keyword>
<evidence type="ECO:0000256" key="1">
    <source>
        <dbReference type="ARBA" id="ARBA00022793"/>
    </source>
</evidence>
<evidence type="ECO:0000256" key="3">
    <source>
        <dbReference type="ARBA" id="ARBA00023239"/>
    </source>
</evidence>
<reference evidence="6 7" key="1">
    <citation type="submission" date="2006-02" db="EMBL/GenBank/DDBJ databases">
        <authorList>
            <person name="Waterbury J."/>
            <person name="Ferriera S."/>
            <person name="Johnson J."/>
            <person name="Kravitz S."/>
            <person name="Halpern A."/>
            <person name="Remington K."/>
            <person name="Beeson K."/>
            <person name="Tran B."/>
            <person name="Rogers Y.-H."/>
            <person name="Friedman R."/>
            <person name="Venter J.C."/>
        </authorList>
    </citation>
    <scope>NUCLEOTIDE SEQUENCE [LARGE SCALE GENOMIC DNA]</scope>
    <source>
        <strain evidence="6 7">Nb-231</strain>
    </source>
</reference>
<dbReference type="PANTHER" id="PTHR42818">
    <property type="entry name" value="SULFOPYRUVATE DECARBOXYLASE SUBUNIT ALPHA"/>
    <property type="match status" value="1"/>
</dbReference>
<dbReference type="InterPro" id="IPR012001">
    <property type="entry name" value="Thiamin_PyroP_enz_TPP-bd_dom"/>
</dbReference>
<dbReference type="GO" id="GO:0030976">
    <property type="term" value="F:thiamine pyrophosphate binding"/>
    <property type="evidence" value="ECO:0007669"/>
    <property type="project" value="InterPro"/>
</dbReference>
<proteinExistence type="predicted"/>
<dbReference type="InterPro" id="IPR051818">
    <property type="entry name" value="TPP_dependent_decarboxylase"/>
</dbReference>
<sequence>MINAESFVEAGRRRGFNRYIGVPCSFITPFINYVIGAEGLQYISHANEGDAVATAAGLEIAGQRTVVMMQNSGLGNAVSPLTSLSNIFRLPVLLICTHRGAAGVEDEPQHSKMGAITGALFETMGIPWRAFPAELDRIEAALDEADNYLQREQQPFALVMQKDTVAKFALSSASVPIVAHAAVPVQHGFDRRVTERASRSEVLAHVIARTPIERSVVIATTGYTGRELYAQQDRDNQAYIVGSMGCASSFALGIALAKPDREVVIIDGDGAALMRMGNFAIIGTYGGENFTHLLLDNEVHDSTGAQATVSGNVCFGEIAAACGYRTVMSGDDVTLIDETVGNPDLPGPRLLHLKIRPGTIDKLPRPKVSPAAVTARLRKLLR</sequence>
<keyword evidence="3" id="KW-0456">Lyase</keyword>
<dbReference type="eggNOG" id="COG4032">
    <property type="taxonomic scope" value="Bacteria"/>
</dbReference>
<dbReference type="OrthoDB" id="9785953at2"/>
<keyword evidence="2" id="KW-0786">Thiamine pyrophosphate</keyword>
<accession>A4BTB8</accession>
<feature type="domain" description="Thiamine pyrophosphate enzyme N-terminal TPP-binding" evidence="5">
    <location>
        <begin position="4"/>
        <end position="108"/>
    </location>
</feature>
<evidence type="ECO:0000259" key="4">
    <source>
        <dbReference type="Pfam" id="PF02775"/>
    </source>
</evidence>
<protein>
    <submittedName>
        <fullName evidence="6">Thiamine pyrophosphate enzyme</fullName>
    </submittedName>
</protein>
<comment type="caution">
    <text evidence="6">The sequence shown here is derived from an EMBL/GenBank/DDBJ whole genome shotgun (WGS) entry which is preliminary data.</text>
</comment>
<dbReference type="RefSeq" id="WP_005001092.1">
    <property type="nucleotide sequence ID" value="NZ_CH672427.1"/>
</dbReference>
<dbReference type="AlphaFoldDB" id="A4BTB8"/>
<dbReference type="NCBIfam" id="TIGR03297">
    <property type="entry name" value="Ppyr-DeCO2ase"/>
    <property type="match status" value="1"/>
</dbReference>
<evidence type="ECO:0000259" key="5">
    <source>
        <dbReference type="Pfam" id="PF02776"/>
    </source>
</evidence>
<evidence type="ECO:0000256" key="2">
    <source>
        <dbReference type="ARBA" id="ARBA00023052"/>
    </source>
</evidence>
<dbReference type="GO" id="GO:0000287">
    <property type="term" value="F:magnesium ion binding"/>
    <property type="evidence" value="ECO:0007669"/>
    <property type="project" value="InterPro"/>
</dbReference>
<organism evidence="6 7">
    <name type="scientific">Nitrococcus mobilis Nb-231</name>
    <dbReference type="NCBI Taxonomy" id="314278"/>
    <lineage>
        <taxon>Bacteria</taxon>
        <taxon>Pseudomonadati</taxon>
        <taxon>Pseudomonadota</taxon>
        <taxon>Gammaproteobacteria</taxon>
        <taxon>Chromatiales</taxon>
        <taxon>Ectothiorhodospiraceae</taxon>
        <taxon>Nitrococcus</taxon>
    </lineage>
</organism>
<evidence type="ECO:0000313" key="6">
    <source>
        <dbReference type="EMBL" id="EAR21020.1"/>
    </source>
</evidence>
<dbReference type="SUPFAM" id="SSF52518">
    <property type="entry name" value="Thiamin diphosphate-binding fold (THDP-binding)"/>
    <property type="match status" value="2"/>
</dbReference>
<dbReference type="PANTHER" id="PTHR42818:SF1">
    <property type="entry name" value="SULFOPYRUVATE DECARBOXYLASE"/>
    <property type="match status" value="1"/>
</dbReference>
<dbReference type="Pfam" id="PF02776">
    <property type="entry name" value="TPP_enzyme_N"/>
    <property type="match status" value="1"/>
</dbReference>
<dbReference type="eggNOG" id="COG0028">
    <property type="taxonomic scope" value="Bacteria"/>
</dbReference>
<dbReference type="CDD" id="cd07035">
    <property type="entry name" value="TPP_PYR_POX_like"/>
    <property type="match status" value="1"/>
</dbReference>